<sequence>MSANPTIQNVRAIISQICLRTNYKPTASYHRGLVAHEAETAFDTLNTLCLPSEFVGVDEEGTCGYLVGVEADVATQLVLRHPVLEHMLVLPYLTTPTILFIHQPCLEFDFLGRI</sequence>
<keyword evidence="2" id="KW-1185">Reference proteome</keyword>
<reference evidence="1 2" key="1">
    <citation type="submission" date="2014-04" db="EMBL/GenBank/DDBJ databases">
        <authorList>
            <consortium name="DOE Joint Genome Institute"/>
            <person name="Kuo A."/>
            <person name="Girlanda M."/>
            <person name="Perotto S."/>
            <person name="Kohler A."/>
            <person name="Nagy L.G."/>
            <person name="Floudas D."/>
            <person name="Copeland A."/>
            <person name="Barry K.W."/>
            <person name="Cichocki N."/>
            <person name="Veneault-Fourrey C."/>
            <person name="LaButti K."/>
            <person name="Lindquist E.A."/>
            <person name="Lipzen A."/>
            <person name="Lundell T."/>
            <person name="Morin E."/>
            <person name="Murat C."/>
            <person name="Sun H."/>
            <person name="Tunlid A."/>
            <person name="Henrissat B."/>
            <person name="Grigoriev I.V."/>
            <person name="Hibbett D.S."/>
            <person name="Martin F."/>
            <person name="Nordberg H.P."/>
            <person name="Cantor M.N."/>
            <person name="Hua S.X."/>
        </authorList>
    </citation>
    <scope>NUCLEOTIDE SEQUENCE [LARGE SCALE GENOMIC DNA]</scope>
    <source>
        <strain evidence="1 2">MUT 4182</strain>
    </source>
</reference>
<name>A0A0C3QAJ1_9AGAM</name>
<reference evidence="2" key="2">
    <citation type="submission" date="2015-01" db="EMBL/GenBank/DDBJ databases">
        <title>Evolutionary Origins and Diversification of the Mycorrhizal Mutualists.</title>
        <authorList>
            <consortium name="DOE Joint Genome Institute"/>
            <consortium name="Mycorrhizal Genomics Consortium"/>
            <person name="Kohler A."/>
            <person name="Kuo A."/>
            <person name="Nagy L.G."/>
            <person name="Floudas D."/>
            <person name="Copeland A."/>
            <person name="Barry K.W."/>
            <person name="Cichocki N."/>
            <person name="Veneault-Fourrey C."/>
            <person name="LaButti K."/>
            <person name="Lindquist E.A."/>
            <person name="Lipzen A."/>
            <person name="Lundell T."/>
            <person name="Morin E."/>
            <person name="Murat C."/>
            <person name="Riley R."/>
            <person name="Ohm R."/>
            <person name="Sun H."/>
            <person name="Tunlid A."/>
            <person name="Henrissat B."/>
            <person name="Grigoriev I.V."/>
            <person name="Hibbett D.S."/>
            <person name="Martin F."/>
        </authorList>
    </citation>
    <scope>NUCLEOTIDE SEQUENCE [LARGE SCALE GENOMIC DNA]</scope>
    <source>
        <strain evidence="2">MUT 4182</strain>
    </source>
</reference>
<evidence type="ECO:0000313" key="2">
    <source>
        <dbReference type="Proteomes" id="UP000054248"/>
    </source>
</evidence>
<proteinExistence type="predicted"/>
<organism evidence="1 2">
    <name type="scientific">Tulasnella calospora MUT 4182</name>
    <dbReference type="NCBI Taxonomy" id="1051891"/>
    <lineage>
        <taxon>Eukaryota</taxon>
        <taxon>Fungi</taxon>
        <taxon>Dikarya</taxon>
        <taxon>Basidiomycota</taxon>
        <taxon>Agaricomycotina</taxon>
        <taxon>Agaricomycetes</taxon>
        <taxon>Cantharellales</taxon>
        <taxon>Tulasnellaceae</taxon>
        <taxon>Tulasnella</taxon>
    </lineage>
</organism>
<accession>A0A0C3QAJ1</accession>
<dbReference type="Proteomes" id="UP000054248">
    <property type="component" value="Unassembled WGS sequence"/>
</dbReference>
<dbReference type="HOGENOM" id="CLU_2127110_0_0_1"/>
<dbReference type="AlphaFoldDB" id="A0A0C3QAJ1"/>
<dbReference type="OrthoDB" id="3264854at2759"/>
<gene>
    <name evidence="1" type="ORF">M407DRAFT_243400</name>
</gene>
<evidence type="ECO:0000313" key="1">
    <source>
        <dbReference type="EMBL" id="KIO27295.1"/>
    </source>
</evidence>
<dbReference type="EMBL" id="KN823011">
    <property type="protein sequence ID" value="KIO27295.1"/>
    <property type="molecule type" value="Genomic_DNA"/>
</dbReference>
<feature type="non-terminal residue" evidence="1">
    <location>
        <position position="114"/>
    </location>
</feature>
<protein>
    <submittedName>
        <fullName evidence="1">Uncharacterized protein</fullName>
    </submittedName>
</protein>